<keyword evidence="10" id="KW-1185">Reference proteome</keyword>
<dbReference type="Pfam" id="PF02683">
    <property type="entry name" value="DsbD_TM"/>
    <property type="match status" value="1"/>
</dbReference>
<gene>
    <name evidence="9" type="ORF">CAMGR0001_2367</name>
</gene>
<dbReference type="InterPro" id="IPR013766">
    <property type="entry name" value="Thioredoxin_domain"/>
</dbReference>
<evidence type="ECO:0000256" key="2">
    <source>
        <dbReference type="ARBA" id="ARBA00022475"/>
    </source>
</evidence>
<dbReference type="Pfam" id="PF00085">
    <property type="entry name" value="Thioredoxin"/>
    <property type="match status" value="1"/>
</dbReference>
<dbReference type="GO" id="GO:0005886">
    <property type="term" value="C:plasma membrane"/>
    <property type="evidence" value="ECO:0007669"/>
    <property type="project" value="UniProtKB-SubCell"/>
</dbReference>
<feature type="transmembrane region" description="Helical" evidence="7">
    <location>
        <begin position="281"/>
        <end position="306"/>
    </location>
</feature>
<dbReference type="OrthoDB" id="9811036at2"/>
<dbReference type="GO" id="GO:0047134">
    <property type="term" value="F:protein-disulfide reductase [NAD(P)H] activity"/>
    <property type="evidence" value="ECO:0007669"/>
    <property type="project" value="UniProtKB-EC"/>
</dbReference>
<keyword evidence="3 7" id="KW-0812">Transmembrane</keyword>
<proteinExistence type="predicted"/>
<keyword evidence="9" id="KW-0560">Oxidoreductase</keyword>
<keyword evidence="6 7" id="KW-0472">Membrane</keyword>
<feature type="transmembrane region" description="Helical" evidence="7">
    <location>
        <begin position="358"/>
        <end position="388"/>
    </location>
</feature>
<dbReference type="InterPro" id="IPR036249">
    <property type="entry name" value="Thioredoxin-like_sf"/>
</dbReference>
<name>C8PE17_9BACT</name>
<keyword evidence="2" id="KW-1003">Cell membrane</keyword>
<evidence type="ECO:0000313" key="10">
    <source>
        <dbReference type="Proteomes" id="UP000005709"/>
    </source>
</evidence>
<protein>
    <submittedName>
        <fullName evidence="9">Thioredoxin</fullName>
        <ecNumber evidence="9">1.8.1.8</ecNumber>
    </submittedName>
</protein>
<dbReference type="PANTHER" id="PTHR32234">
    <property type="entry name" value="THIOL:DISULFIDE INTERCHANGE PROTEIN DSBD"/>
    <property type="match status" value="1"/>
</dbReference>
<feature type="transmembrane region" description="Helical" evidence="7">
    <location>
        <begin position="394"/>
        <end position="418"/>
    </location>
</feature>
<dbReference type="EMBL" id="ACYG01000005">
    <property type="protein sequence ID" value="EEV18890.1"/>
    <property type="molecule type" value="Genomic_DNA"/>
</dbReference>
<dbReference type="NCBIfam" id="NF001419">
    <property type="entry name" value="PRK00293.1"/>
    <property type="match status" value="1"/>
</dbReference>
<sequence length="656" mass="68905">MIRSLILAAFFLLGLGAEPLKPSDAFKLNATAQSDGVTLSFDIADGVYLYQNEIKIFIGGSEVTNLINLPAATEYKDYKIYEGKFSIAVPLGLVLANAADSDDFVLNGDFLGCTKSGFCYQPQQFGFSFKRVVEGYQISKISNSELKRYRSAANSTQISAADSAQSGAVNFKSNSQASGAEANSLANSHAAGNFPASSAENAAVNSDESSAHKNPSGANSISEQDKILNVLSGKSFIAAIALFFGYGVLLSLSPCVYPLIPILSSIIVAKTSSKPSAKTSLAVSLAYIFGMASSYAILGAFVAVFGQNLQGLLQTPPALILTSLIFAALALSMFGFYEIRLPARFQNFLNSKSEKSGGLIGVFSMGLISALVVSPCISAPLAGALVYIAGSGDVLLGAAALFALGLGSGALLLVVGLGGALPRPGAWMEAVPKIFGFLLLFTAVWISRTLIGENLSLLIYAVLGAIFAGFLGLFDGGAGGIKRALALVIALYSALLLTGFASGAKDFSRPLGNLIPQNARYSRGGLGESLQAGEISSAQNFGGAHFSFVRDLAQLQGEIENSKKPVIVDFWASWCKNCEQSERAFADPALAGALDKFSLLKIDLSEDSEQNRAIKAHFNVFGPPTILFFKEGAEITSLRQIGSVNSEKLAEILSEI</sequence>
<dbReference type="AlphaFoldDB" id="C8PE17"/>
<evidence type="ECO:0000256" key="4">
    <source>
        <dbReference type="ARBA" id="ARBA00022748"/>
    </source>
</evidence>
<dbReference type="RefSeq" id="WP_005869120.1">
    <property type="nucleotide sequence ID" value="NZ_ACYG01000005.1"/>
</dbReference>
<evidence type="ECO:0000256" key="1">
    <source>
        <dbReference type="ARBA" id="ARBA00004651"/>
    </source>
</evidence>
<dbReference type="PANTHER" id="PTHR32234:SF0">
    <property type="entry name" value="THIOL:DISULFIDE INTERCHANGE PROTEIN DSBD"/>
    <property type="match status" value="1"/>
</dbReference>
<keyword evidence="4" id="KW-0201">Cytochrome c-type biogenesis</keyword>
<dbReference type="Gene3D" id="3.40.30.10">
    <property type="entry name" value="Glutaredoxin"/>
    <property type="match status" value="1"/>
</dbReference>
<feature type="domain" description="Thioredoxin" evidence="8">
    <location>
        <begin position="526"/>
        <end position="656"/>
    </location>
</feature>
<dbReference type="EC" id="1.8.1.8" evidence="9"/>
<evidence type="ECO:0000259" key="8">
    <source>
        <dbReference type="PROSITE" id="PS51352"/>
    </source>
</evidence>
<evidence type="ECO:0000313" key="9">
    <source>
        <dbReference type="EMBL" id="EEV18890.1"/>
    </source>
</evidence>
<keyword evidence="5 7" id="KW-1133">Transmembrane helix</keyword>
<reference evidence="9 10" key="1">
    <citation type="submission" date="2009-07" db="EMBL/GenBank/DDBJ databases">
        <authorList>
            <person name="Madupu R."/>
            <person name="Sebastian Y."/>
            <person name="Durkin A.S."/>
            <person name="Torralba M."/>
            <person name="Methe B."/>
            <person name="Sutton G.G."/>
            <person name="Strausberg R.L."/>
            <person name="Nelson K.E."/>
        </authorList>
    </citation>
    <scope>NUCLEOTIDE SEQUENCE [LARGE SCALE GENOMIC DNA]</scope>
    <source>
        <strain evidence="9 10">RM3268</strain>
    </source>
</reference>
<dbReference type="InterPro" id="IPR028250">
    <property type="entry name" value="DsbDN"/>
</dbReference>
<dbReference type="eggNOG" id="COG4232">
    <property type="taxonomic scope" value="Bacteria"/>
</dbReference>
<comment type="caution">
    <text evidence="9">The sequence shown here is derived from an EMBL/GenBank/DDBJ whole genome shotgun (WGS) entry which is preliminary data.</text>
</comment>
<feature type="transmembrane region" description="Helical" evidence="7">
    <location>
        <begin position="318"/>
        <end position="337"/>
    </location>
</feature>
<dbReference type="InterPro" id="IPR036929">
    <property type="entry name" value="DsbDN_sf"/>
</dbReference>
<evidence type="ECO:0000256" key="3">
    <source>
        <dbReference type="ARBA" id="ARBA00022692"/>
    </source>
</evidence>
<dbReference type="Gene3D" id="2.60.40.1250">
    <property type="entry name" value="Thiol:disulfide interchange protein DsbD, N-terminal domain"/>
    <property type="match status" value="1"/>
</dbReference>
<dbReference type="GO" id="GO:0017004">
    <property type="term" value="P:cytochrome complex assembly"/>
    <property type="evidence" value="ECO:0007669"/>
    <property type="project" value="UniProtKB-KW"/>
</dbReference>
<evidence type="ECO:0000256" key="7">
    <source>
        <dbReference type="SAM" id="Phobius"/>
    </source>
</evidence>
<comment type="subcellular location">
    <subcellularLocation>
        <location evidence="1">Cell membrane</location>
        <topology evidence="1">Multi-pass membrane protein</topology>
    </subcellularLocation>
</comment>
<dbReference type="Pfam" id="PF11412">
    <property type="entry name" value="DsbD_N"/>
    <property type="match status" value="1"/>
</dbReference>
<dbReference type="STRING" id="824.CGRAC_1321"/>
<dbReference type="SUPFAM" id="SSF52833">
    <property type="entry name" value="Thioredoxin-like"/>
    <property type="match status" value="1"/>
</dbReference>
<accession>C8PE17</accession>
<evidence type="ECO:0000256" key="5">
    <source>
        <dbReference type="ARBA" id="ARBA00022989"/>
    </source>
</evidence>
<evidence type="ECO:0000256" key="6">
    <source>
        <dbReference type="ARBA" id="ARBA00023136"/>
    </source>
</evidence>
<dbReference type="InterPro" id="IPR003834">
    <property type="entry name" value="Cyt_c_assmbl_TM_dom"/>
</dbReference>
<organism evidence="9 10">
    <name type="scientific">Campylobacter gracilis RM3268</name>
    <dbReference type="NCBI Taxonomy" id="553220"/>
    <lineage>
        <taxon>Bacteria</taxon>
        <taxon>Pseudomonadati</taxon>
        <taxon>Campylobacterota</taxon>
        <taxon>Epsilonproteobacteria</taxon>
        <taxon>Campylobacterales</taxon>
        <taxon>Campylobacteraceae</taxon>
        <taxon>Campylobacter</taxon>
    </lineage>
</organism>
<feature type="transmembrane region" description="Helical" evidence="7">
    <location>
        <begin position="430"/>
        <end position="451"/>
    </location>
</feature>
<feature type="transmembrane region" description="Helical" evidence="7">
    <location>
        <begin position="236"/>
        <end position="260"/>
    </location>
</feature>
<feature type="transmembrane region" description="Helical" evidence="7">
    <location>
        <begin position="484"/>
        <end position="504"/>
    </location>
</feature>
<feature type="transmembrane region" description="Helical" evidence="7">
    <location>
        <begin position="457"/>
        <end position="477"/>
    </location>
</feature>
<dbReference type="PROSITE" id="PS51352">
    <property type="entry name" value="THIOREDOXIN_2"/>
    <property type="match status" value="1"/>
</dbReference>
<dbReference type="GO" id="GO:0045454">
    <property type="term" value="P:cell redox homeostasis"/>
    <property type="evidence" value="ECO:0007669"/>
    <property type="project" value="TreeGrafter"/>
</dbReference>
<dbReference type="SUPFAM" id="SSF74863">
    <property type="entry name" value="Thiol:disulfide interchange protein DsbD, N-terminal domain (DsbD-alpha)"/>
    <property type="match status" value="1"/>
</dbReference>
<dbReference type="Proteomes" id="UP000005709">
    <property type="component" value="Unassembled WGS sequence"/>
</dbReference>